<dbReference type="InterPro" id="IPR017521">
    <property type="entry name" value="Sugar_tfrase_PEP-CTERM_Stp1"/>
</dbReference>
<dbReference type="AlphaFoldDB" id="A0A4Y9S7B6"/>
<proteinExistence type="predicted"/>
<dbReference type="OrthoDB" id="9807209at2"/>
<evidence type="ECO:0000313" key="1">
    <source>
        <dbReference type="EMBL" id="TFW15418.1"/>
    </source>
</evidence>
<sequence length="404" mass="44677">MEDLLLLVHRIPYPPNKGDKIRSYHLLRHLAARYRVHLGCFIDDADDWQHRQTLDALCASSHYARLNPLPARLRSLGSLLGGTSLSCGYYRDAGLRDWVRQTVEAHGVQRMLAFSSAMAQYVQAYPQARRVVDFVDVDSDKWRQYAARKQPPMRWLYAHEARSLLAFERQVAHDCDAALFVSAPEAELFRGMAPESAARIGHFSNGVDTAYFTPEQGGASPFAREEAAIVFTGAMDYWPNVDAVQWFASEVLPAVRARFPQAVFWIVGARPNGAVQQLASQPGVRVTGTVPDVRPYLAHAAVCVAPLRVARGIQNKVLEAMAMAKPVVVSPQALEGIAAAHGRELLLAQDAAAFEDTVVRLLQQPDAAIGHAARAAVEQRYSWDSNLAGVDRLLEARPPVRRQA</sequence>
<keyword evidence="1" id="KW-0808">Transferase</keyword>
<gene>
    <name evidence="1" type="ORF">E4L98_26705</name>
</gene>
<dbReference type="NCBIfam" id="TIGR03087">
    <property type="entry name" value="stp1"/>
    <property type="match status" value="1"/>
</dbReference>
<dbReference type="EMBL" id="SPVG01000257">
    <property type="protein sequence ID" value="TFW15418.1"/>
    <property type="molecule type" value="Genomic_DNA"/>
</dbReference>
<evidence type="ECO:0000313" key="2">
    <source>
        <dbReference type="Proteomes" id="UP000297729"/>
    </source>
</evidence>
<dbReference type="GO" id="GO:0016757">
    <property type="term" value="F:glycosyltransferase activity"/>
    <property type="evidence" value="ECO:0007669"/>
    <property type="project" value="TreeGrafter"/>
</dbReference>
<dbReference type="Proteomes" id="UP000297729">
    <property type="component" value="Unassembled WGS sequence"/>
</dbReference>
<dbReference type="PANTHER" id="PTHR12526">
    <property type="entry name" value="GLYCOSYLTRANSFERASE"/>
    <property type="match status" value="1"/>
</dbReference>
<dbReference type="CDD" id="cd03801">
    <property type="entry name" value="GT4_PimA-like"/>
    <property type="match status" value="1"/>
</dbReference>
<dbReference type="RefSeq" id="WP_135204575.1">
    <property type="nucleotide sequence ID" value="NZ_SPVG01000257.1"/>
</dbReference>
<name>A0A4Y9S7B6_9BURK</name>
<reference evidence="1 2" key="1">
    <citation type="submission" date="2019-03" db="EMBL/GenBank/DDBJ databases">
        <title>Draft Genome Sequence of Duganella callidus sp. nov., a Novel Duganella Species Isolated from Cultivated Soil.</title>
        <authorList>
            <person name="Raths R."/>
            <person name="Peta V."/>
            <person name="Bucking H."/>
        </authorList>
    </citation>
    <scope>NUCLEOTIDE SEQUENCE [LARGE SCALE GENOMIC DNA]</scope>
    <source>
        <strain evidence="1 2">DN04</strain>
    </source>
</reference>
<keyword evidence="2" id="KW-1185">Reference proteome</keyword>
<protein>
    <submittedName>
        <fullName evidence="1">TIGR03087 family PEP-CTERM/XrtA system glycosyltransferase</fullName>
    </submittedName>
</protein>
<accession>A0A4Y9S7B6</accession>
<comment type="caution">
    <text evidence="1">The sequence shown here is derived from an EMBL/GenBank/DDBJ whole genome shotgun (WGS) entry which is preliminary data.</text>
</comment>
<dbReference type="Gene3D" id="3.40.50.2000">
    <property type="entry name" value="Glycogen Phosphorylase B"/>
    <property type="match status" value="2"/>
</dbReference>
<dbReference type="PANTHER" id="PTHR12526:SF600">
    <property type="entry name" value="GLYCOSYL TRANSFERASE GROUP 1"/>
    <property type="match status" value="1"/>
</dbReference>
<organism evidence="1 2">
    <name type="scientific">Duganella callida</name>
    <dbReference type="NCBI Taxonomy" id="2561932"/>
    <lineage>
        <taxon>Bacteria</taxon>
        <taxon>Pseudomonadati</taxon>
        <taxon>Pseudomonadota</taxon>
        <taxon>Betaproteobacteria</taxon>
        <taxon>Burkholderiales</taxon>
        <taxon>Oxalobacteraceae</taxon>
        <taxon>Telluria group</taxon>
        <taxon>Duganella</taxon>
    </lineage>
</organism>
<dbReference type="Pfam" id="PF13692">
    <property type="entry name" value="Glyco_trans_1_4"/>
    <property type="match status" value="1"/>
</dbReference>
<dbReference type="SUPFAM" id="SSF53756">
    <property type="entry name" value="UDP-Glycosyltransferase/glycogen phosphorylase"/>
    <property type="match status" value="1"/>
</dbReference>